<name>A0A953JA58_9BACT</name>
<dbReference type="InterPro" id="IPR019294">
    <property type="entry name" value="Translation_reg_Com"/>
</dbReference>
<proteinExistence type="predicted"/>
<reference evidence="1" key="1">
    <citation type="journal article" date="2021" name="bioRxiv">
        <title>Unraveling nitrogen, sulfur and carbon metabolic pathways and microbial community transcriptional responses to substrate deprivation and toxicity stresses in a bioreactor mimicking anoxic brackish coastal sediment conditions.</title>
        <authorList>
            <person name="Martins P.D."/>
            <person name="Echeveste M.J."/>
            <person name="Arshad A."/>
            <person name="Kurth J."/>
            <person name="Ouboter H."/>
            <person name="Jetten M.S.M."/>
            <person name="Welte C.U."/>
        </authorList>
    </citation>
    <scope>NUCLEOTIDE SEQUENCE</scope>
    <source>
        <strain evidence="1">MAG_39</strain>
    </source>
</reference>
<keyword evidence="1" id="KW-0238">DNA-binding</keyword>
<dbReference type="Pfam" id="PF10122">
    <property type="entry name" value="Zn_ribbon_Com"/>
    <property type="match status" value="1"/>
</dbReference>
<accession>A0A953JA58</accession>
<dbReference type="AlphaFoldDB" id="A0A953JA58"/>
<dbReference type="EMBL" id="JAIOIV010000067">
    <property type="protein sequence ID" value="MBZ0156172.1"/>
    <property type="molecule type" value="Genomic_DNA"/>
</dbReference>
<gene>
    <name evidence="1" type="ORF">K8I29_08160</name>
</gene>
<protein>
    <submittedName>
        <fullName evidence="1">Com family DNA-binding transcriptional regulator</fullName>
    </submittedName>
</protein>
<organism evidence="1 2">
    <name type="scientific">Candidatus Nitrobium versatile</name>
    <dbReference type="NCBI Taxonomy" id="2884831"/>
    <lineage>
        <taxon>Bacteria</taxon>
        <taxon>Pseudomonadati</taxon>
        <taxon>Nitrospirota</taxon>
        <taxon>Nitrospiria</taxon>
        <taxon>Nitrospirales</taxon>
        <taxon>Nitrospiraceae</taxon>
        <taxon>Candidatus Nitrobium</taxon>
    </lineage>
</organism>
<reference evidence="1" key="2">
    <citation type="submission" date="2021-08" db="EMBL/GenBank/DDBJ databases">
        <authorList>
            <person name="Dalcin Martins P."/>
        </authorList>
    </citation>
    <scope>NUCLEOTIDE SEQUENCE</scope>
    <source>
        <strain evidence="1">MAG_39</strain>
    </source>
</reference>
<dbReference type="GO" id="GO:0003677">
    <property type="term" value="F:DNA binding"/>
    <property type="evidence" value="ECO:0007669"/>
    <property type="project" value="UniProtKB-KW"/>
</dbReference>
<comment type="caution">
    <text evidence="1">The sequence shown here is derived from an EMBL/GenBank/DDBJ whole genome shotgun (WGS) entry which is preliminary data.</text>
</comment>
<evidence type="ECO:0000313" key="2">
    <source>
        <dbReference type="Proteomes" id="UP000705867"/>
    </source>
</evidence>
<dbReference type="Proteomes" id="UP000705867">
    <property type="component" value="Unassembled WGS sequence"/>
</dbReference>
<sequence>MRDIRCRKCNRLLMKGEVEVVEIKCPKCGYVQRIGREREVKGEAVQALQIA</sequence>
<evidence type="ECO:0000313" key="1">
    <source>
        <dbReference type="EMBL" id="MBZ0156172.1"/>
    </source>
</evidence>